<evidence type="ECO:0000256" key="3">
    <source>
        <dbReference type="ARBA" id="ARBA00022598"/>
    </source>
</evidence>
<evidence type="ECO:0000256" key="5">
    <source>
        <dbReference type="ARBA" id="ARBA00022741"/>
    </source>
</evidence>
<dbReference type="InterPro" id="IPR024909">
    <property type="entry name" value="Cys-tRNA/MSH_ligase"/>
</dbReference>
<dbReference type="GO" id="GO:0006423">
    <property type="term" value="P:cysteinyl-tRNA aminoacylation"/>
    <property type="evidence" value="ECO:0007669"/>
    <property type="project" value="TreeGrafter"/>
</dbReference>
<dbReference type="InterPro" id="IPR032678">
    <property type="entry name" value="tRNA-synt_1_cat_dom"/>
</dbReference>
<dbReference type="SUPFAM" id="SSF52374">
    <property type="entry name" value="Nucleotidylyl transferase"/>
    <property type="match status" value="1"/>
</dbReference>
<feature type="region of interest" description="Disordered" evidence="8">
    <location>
        <begin position="143"/>
        <end position="165"/>
    </location>
</feature>
<dbReference type="PANTHER" id="PTHR10890">
    <property type="entry name" value="CYSTEINYL-TRNA SYNTHETASE"/>
    <property type="match status" value="1"/>
</dbReference>
<dbReference type="Gene3D" id="1.20.120.640">
    <property type="entry name" value="Anticodon-binding domain of a subclass of class I aminoacyl-tRNA synthetases"/>
    <property type="match status" value="1"/>
</dbReference>
<dbReference type="Proteomes" id="UP000552644">
    <property type="component" value="Unassembled WGS sequence"/>
</dbReference>
<evidence type="ECO:0000313" key="10">
    <source>
        <dbReference type="EMBL" id="MBB4917992.1"/>
    </source>
</evidence>
<comment type="subunit">
    <text evidence="2">Monomer.</text>
</comment>
<accession>A0A7W7QQM8</accession>
<dbReference type="InterPro" id="IPR014729">
    <property type="entry name" value="Rossmann-like_a/b/a_fold"/>
</dbReference>
<keyword evidence="3 10" id="KW-0436">Ligase</keyword>
<evidence type="ECO:0000256" key="8">
    <source>
        <dbReference type="SAM" id="MobiDB-lite"/>
    </source>
</evidence>
<dbReference type="Gene3D" id="3.40.50.620">
    <property type="entry name" value="HUPs"/>
    <property type="match status" value="1"/>
</dbReference>
<gene>
    <name evidence="10" type="ORF">FHS44_005112</name>
</gene>
<protein>
    <submittedName>
        <fullName evidence="10">Cysteinyl-tRNA synthetase</fullName>
        <ecNumber evidence="10">6.1.1.16</ecNumber>
    </submittedName>
</protein>
<organism evidence="10 11">
    <name type="scientific">Streptosporangium saharense</name>
    <dbReference type="NCBI Taxonomy" id="1706840"/>
    <lineage>
        <taxon>Bacteria</taxon>
        <taxon>Bacillati</taxon>
        <taxon>Actinomycetota</taxon>
        <taxon>Actinomycetes</taxon>
        <taxon>Streptosporangiales</taxon>
        <taxon>Streptosporangiaceae</taxon>
        <taxon>Streptosporangium</taxon>
    </lineage>
</organism>
<reference evidence="10 11" key="1">
    <citation type="submission" date="2020-08" db="EMBL/GenBank/DDBJ databases">
        <title>Genomic Encyclopedia of Type Strains, Phase III (KMG-III): the genomes of soil and plant-associated and newly described type strains.</title>
        <authorList>
            <person name="Whitman W."/>
        </authorList>
    </citation>
    <scope>NUCLEOTIDE SEQUENCE [LARGE SCALE GENOMIC DNA]</scope>
    <source>
        <strain evidence="10 11">CECT 8840</strain>
    </source>
</reference>
<evidence type="ECO:0000259" key="9">
    <source>
        <dbReference type="Pfam" id="PF01406"/>
    </source>
</evidence>
<keyword evidence="5" id="KW-0547">Nucleotide-binding</keyword>
<evidence type="ECO:0000256" key="7">
    <source>
        <dbReference type="ARBA" id="ARBA00022840"/>
    </source>
</evidence>
<keyword evidence="10" id="KW-0030">Aminoacyl-tRNA synthetase</keyword>
<evidence type="ECO:0000256" key="2">
    <source>
        <dbReference type="ARBA" id="ARBA00011245"/>
    </source>
</evidence>
<keyword evidence="11" id="KW-1185">Reference proteome</keyword>
<dbReference type="GO" id="GO:0005524">
    <property type="term" value="F:ATP binding"/>
    <property type="evidence" value="ECO:0007669"/>
    <property type="project" value="UniProtKB-KW"/>
</dbReference>
<evidence type="ECO:0000256" key="4">
    <source>
        <dbReference type="ARBA" id="ARBA00022723"/>
    </source>
</evidence>
<dbReference type="GO" id="GO:0046872">
    <property type="term" value="F:metal ion binding"/>
    <property type="evidence" value="ECO:0007669"/>
    <property type="project" value="UniProtKB-KW"/>
</dbReference>
<dbReference type="AlphaFoldDB" id="A0A7W7QQM8"/>
<feature type="domain" description="tRNA synthetases class I catalytic" evidence="9">
    <location>
        <begin position="82"/>
        <end position="299"/>
    </location>
</feature>
<dbReference type="InterPro" id="IPR009080">
    <property type="entry name" value="tRNAsynth_Ia_anticodon-bd"/>
</dbReference>
<dbReference type="EC" id="6.1.1.16" evidence="10"/>
<dbReference type="RefSeq" id="WP_184718746.1">
    <property type="nucleotide sequence ID" value="NZ_JACHJP010000005.1"/>
</dbReference>
<dbReference type="PRINTS" id="PR00983">
    <property type="entry name" value="TRNASYNTHCYS"/>
</dbReference>
<dbReference type="GO" id="GO:0005737">
    <property type="term" value="C:cytoplasm"/>
    <property type="evidence" value="ECO:0007669"/>
    <property type="project" value="TreeGrafter"/>
</dbReference>
<evidence type="ECO:0000313" key="11">
    <source>
        <dbReference type="Proteomes" id="UP000552644"/>
    </source>
</evidence>
<proteinExistence type="predicted"/>
<keyword evidence="4" id="KW-0479">Metal-binding</keyword>
<evidence type="ECO:0000256" key="1">
    <source>
        <dbReference type="ARBA" id="ARBA00001947"/>
    </source>
</evidence>
<dbReference type="GO" id="GO:0004817">
    <property type="term" value="F:cysteine-tRNA ligase activity"/>
    <property type="evidence" value="ECO:0007669"/>
    <property type="project" value="UniProtKB-EC"/>
</dbReference>
<dbReference type="Pfam" id="PF01406">
    <property type="entry name" value="tRNA-synt_1e"/>
    <property type="match status" value="1"/>
</dbReference>
<sequence length="396" mass="43289">MLRLYDTRHRRVEPIVPPGARSMRVYGCGPVTGHTVHLGDLRTALLTDLVRRVAGRRGVRVVVCLGFSDLGHLPPDGSGRFEAFKAETLALNIHPPEHSPEVSETVGPMVEMIARLIERGHAYPTPEGFVLFDAASFPSYGELSGNRPEELRPTAGEADPPKRHPADWVLWRPARDEPAWRAPWGRGVPGRHIGCSAMAIHSLGERIDLHVGGIDLCFPHHENERAQSDAATGHEVVAHWAHSGHLLFEGREPYENPGGIPTLGEVTGAGLDPLAVRLALLGHRYRGRLDLTWETLRVADATLRRWRSRVAGWAESPSRAMPEGPVSAIEDALDDDLDTPTALRLLRALERDEAVAPGARFETFLHLDRFLGLDLASGIGRSPSLPPGAAEDAEGR</sequence>
<comment type="caution">
    <text evidence="10">The sequence shown here is derived from an EMBL/GenBank/DDBJ whole genome shotgun (WGS) entry which is preliminary data.</text>
</comment>
<dbReference type="SUPFAM" id="SSF47323">
    <property type="entry name" value="Anticodon-binding domain of a subclass of class I aminoacyl-tRNA synthetases"/>
    <property type="match status" value="1"/>
</dbReference>
<evidence type="ECO:0000256" key="6">
    <source>
        <dbReference type="ARBA" id="ARBA00022833"/>
    </source>
</evidence>
<dbReference type="EMBL" id="JACHJP010000005">
    <property type="protein sequence ID" value="MBB4917992.1"/>
    <property type="molecule type" value="Genomic_DNA"/>
</dbReference>
<comment type="cofactor">
    <cofactor evidence="1">
        <name>Zn(2+)</name>
        <dbReference type="ChEBI" id="CHEBI:29105"/>
    </cofactor>
</comment>
<dbReference type="PANTHER" id="PTHR10890:SF3">
    <property type="entry name" value="CYSTEINE--TRNA LIGASE, CYTOPLASMIC"/>
    <property type="match status" value="1"/>
</dbReference>
<keyword evidence="6" id="KW-0862">Zinc</keyword>
<keyword evidence="7" id="KW-0067">ATP-binding</keyword>
<name>A0A7W7QQM8_9ACTN</name>